<evidence type="ECO:0000313" key="2">
    <source>
        <dbReference type="Proteomes" id="UP000230069"/>
    </source>
</evidence>
<dbReference type="Proteomes" id="UP000230069">
    <property type="component" value="Unassembled WGS sequence"/>
</dbReference>
<keyword evidence="2" id="KW-1185">Reference proteome</keyword>
<proteinExistence type="predicted"/>
<dbReference type="InParanoid" id="A0A2G5E836"/>
<reference evidence="1 2" key="1">
    <citation type="submission" date="2017-09" db="EMBL/GenBank/DDBJ databases">
        <title>WGS assembly of Aquilegia coerulea Goldsmith.</title>
        <authorList>
            <person name="Hodges S."/>
            <person name="Kramer E."/>
            <person name="Nordborg M."/>
            <person name="Tomkins J."/>
            <person name="Borevitz J."/>
            <person name="Derieg N."/>
            <person name="Yan J."/>
            <person name="Mihaltcheva S."/>
            <person name="Hayes R.D."/>
            <person name="Rokhsar D."/>
        </authorList>
    </citation>
    <scope>NUCLEOTIDE SEQUENCE [LARGE SCALE GENOMIC DNA]</scope>
    <source>
        <strain evidence="2">cv. Goldsmith</strain>
    </source>
</reference>
<protein>
    <submittedName>
        <fullName evidence="1">Uncharacterized protein</fullName>
    </submittedName>
</protein>
<organism evidence="1 2">
    <name type="scientific">Aquilegia coerulea</name>
    <name type="common">Rocky mountain columbine</name>
    <dbReference type="NCBI Taxonomy" id="218851"/>
    <lineage>
        <taxon>Eukaryota</taxon>
        <taxon>Viridiplantae</taxon>
        <taxon>Streptophyta</taxon>
        <taxon>Embryophyta</taxon>
        <taxon>Tracheophyta</taxon>
        <taxon>Spermatophyta</taxon>
        <taxon>Magnoliopsida</taxon>
        <taxon>Ranunculales</taxon>
        <taxon>Ranunculaceae</taxon>
        <taxon>Thalictroideae</taxon>
        <taxon>Aquilegia</taxon>
    </lineage>
</organism>
<name>A0A2G5E836_AQUCA</name>
<accession>A0A2G5E836</accession>
<gene>
    <name evidence="1" type="ORF">AQUCO_01100525v1</name>
</gene>
<dbReference type="AlphaFoldDB" id="A0A2G5E836"/>
<dbReference type="EMBL" id="KZ305028">
    <property type="protein sequence ID" value="PIA51707.1"/>
    <property type="molecule type" value="Genomic_DNA"/>
</dbReference>
<evidence type="ECO:0000313" key="1">
    <source>
        <dbReference type="EMBL" id="PIA51707.1"/>
    </source>
</evidence>
<sequence length="84" mass="9837">MRWFLSSIMFISATKQNEIQPHQFLDFQNLCAHQVFRVAHLSIPILNLLIKARFRRKRAIDSSGTLHKHTCTKSTSHYVSAHLY</sequence>